<dbReference type="InterPro" id="IPR011761">
    <property type="entry name" value="ATP-grasp"/>
</dbReference>
<keyword evidence="18" id="KW-1185">Reference proteome</keyword>
<dbReference type="STRING" id="454171.CP488_02776"/>
<dbReference type="SUPFAM" id="SSF51246">
    <property type="entry name" value="Rudiment single hybrid motif"/>
    <property type="match status" value="1"/>
</dbReference>
<evidence type="ECO:0000259" key="16">
    <source>
        <dbReference type="PROSITE" id="PS50975"/>
    </source>
</evidence>
<dbReference type="Gene3D" id="3.30.1490.20">
    <property type="entry name" value="ATP-grasp fold, A domain"/>
    <property type="match status" value="1"/>
</dbReference>
<gene>
    <name evidence="14" type="primary">purD</name>
    <name evidence="17" type="ORF">CCALI_01319</name>
</gene>
<evidence type="ECO:0000256" key="11">
    <source>
        <dbReference type="ARBA" id="ARBA00038345"/>
    </source>
</evidence>
<dbReference type="PROSITE" id="PS00184">
    <property type="entry name" value="GARS"/>
    <property type="match status" value="1"/>
</dbReference>
<dbReference type="PROSITE" id="PS50975">
    <property type="entry name" value="ATP_GRASP"/>
    <property type="match status" value="1"/>
</dbReference>
<dbReference type="InterPro" id="IPR037123">
    <property type="entry name" value="PRibGlycinamide_synth_C_sf"/>
</dbReference>
<evidence type="ECO:0000256" key="1">
    <source>
        <dbReference type="ARBA" id="ARBA00001936"/>
    </source>
</evidence>
<dbReference type="EMBL" id="HF951689">
    <property type="protein sequence ID" value="CCW35137.1"/>
    <property type="molecule type" value="Genomic_DNA"/>
</dbReference>
<evidence type="ECO:0000256" key="2">
    <source>
        <dbReference type="ARBA" id="ARBA00001946"/>
    </source>
</evidence>
<dbReference type="GO" id="GO:0004637">
    <property type="term" value="F:phosphoribosylamine-glycine ligase activity"/>
    <property type="evidence" value="ECO:0007669"/>
    <property type="project" value="UniProtKB-UniRule"/>
</dbReference>
<evidence type="ECO:0000256" key="13">
    <source>
        <dbReference type="ARBA" id="ARBA00042864"/>
    </source>
</evidence>
<evidence type="ECO:0000256" key="15">
    <source>
        <dbReference type="PROSITE-ProRule" id="PRU00409"/>
    </source>
</evidence>
<comment type="pathway">
    <text evidence="3 14">Purine metabolism; IMP biosynthesis via de novo pathway; N(1)-(5-phospho-D-ribosyl)glycinamide from 5-phospho-alpha-D-ribose 1-diphosphate: step 2/2.</text>
</comment>
<dbReference type="HOGENOM" id="CLU_027420_3_1_0"/>
<dbReference type="InterPro" id="IPR016185">
    <property type="entry name" value="PreATP-grasp_dom_sf"/>
</dbReference>
<proteinExistence type="inferred from homology"/>
<dbReference type="OrthoDB" id="9807240at2"/>
<dbReference type="InterPro" id="IPR000115">
    <property type="entry name" value="PRibGlycinamide_synth"/>
</dbReference>
<dbReference type="EC" id="6.3.4.13" evidence="4 14"/>
<evidence type="ECO:0000256" key="5">
    <source>
        <dbReference type="ARBA" id="ARBA00022598"/>
    </source>
</evidence>
<dbReference type="Proteomes" id="UP000014227">
    <property type="component" value="Chromosome I"/>
</dbReference>
<keyword evidence="9 15" id="KW-0067">ATP-binding</keyword>
<evidence type="ECO:0000256" key="3">
    <source>
        <dbReference type="ARBA" id="ARBA00005174"/>
    </source>
</evidence>
<organism evidence="17 18">
    <name type="scientific">Chthonomonas calidirosea (strain DSM 23976 / ICMP 18418 / T49)</name>
    <dbReference type="NCBI Taxonomy" id="1303518"/>
    <lineage>
        <taxon>Bacteria</taxon>
        <taxon>Bacillati</taxon>
        <taxon>Armatimonadota</taxon>
        <taxon>Chthonomonadia</taxon>
        <taxon>Chthonomonadales</taxon>
        <taxon>Chthonomonadaceae</taxon>
        <taxon>Chthonomonas</taxon>
    </lineage>
</organism>
<keyword evidence="6" id="KW-0479">Metal-binding</keyword>
<evidence type="ECO:0000256" key="14">
    <source>
        <dbReference type="HAMAP-Rule" id="MF_00138"/>
    </source>
</evidence>
<dbReference type="eggNOG" id="COG0151">
    <property type="taxonomic scope" value="Bacteria"/>
</dbReference>
<dbReference type="Gene3D" id="3.40.50.20">
    <property type="match status" value="1"/>
</dbReference>
<dbReference type="Pfam" id="PF02843">
    <property type="entry name" value="GARS_C"/>
    <property type="match status" value="1"/>
</dbReference>
<keyword evidence="5 14" id="KW-0436">Ligase</keyword>
<dbReference type="InterPro" id="IPR011054">
    <property type="entry name" value="Rudment_hybrid_motif"/>
</dbReference>
<dbReference type="GO" id="GO:0009113">
    <property type="term" value="P:purine nucleobase biosynthetic process"/>
    <property type="evidence" value="ECO:0007669"/>
    <property type="project" value="InterPro"/>
</dbReference>
<keyword evidence="10" id="KW-0464">Manganese</keyword>
<name>S0EYR6_CHTCT</name>
<dbReference type="GO" id="GO:0005524">
    <property type="term" value="F:ATP binding"/>
    <property type="evidence" value="ECO:0007669"/>
    <property type="project" value="UniProtKB-UniRule"/>
</dbReference>
<dbReference type="PANTHER" id="PTHR43472:SF1">
    <property type="entry name" value="PHOSPHORIBOSYLAMINE--GLYCINE LIGASE, CHLOROPLASTIC"/>
    <property type="match status" value="1"/>
</dbReference>
<evidence type="ECO:0000256" key="12">
    <source>
        <dbReference type="ARBA" id="ARBA00042242"/>
    </source>
</evidence>
<comment type="cofactor">
    <cofactor evidence="1">
        <name>Mn(2+)</name>
        <dbReference type="ChEBI" id="CHEBI:29035"/>
    </cofactor>
</comment>
<dbReference type="Gene3D" id="3.30.470.20">
    <property type="entry name" value="ATP-grasp fold, B domain"/>
    <property type="match status" value="1"/>
</dbReference>
<dbReference type="FunCoup" id="S0EYR6">
    <property type="interactions" value="395"/>
</dbReference>
<dbReference type="InParanoid" id="S0EYR6"/>
<dbReference type="SUPFAM" id="SSF56059">
    <property type="entry name" value="Glutathione synthetase ATP-binding domain-like"/>
    <property type="match status" value="1"/>
</dbReference>
<evidence type="ECO:0000313" key="18">
    <source>
        <dbReference type="Proteomes" id="UP000014227"/>
    </source>
</evidence>
<dbReference type="HAMAP" id="MF_00138">
    <property type="entry name" value="GARS"/>
    <property type="match status" value="1"/>
</dbReference>
<protein>
    <recommendedName>
        <fullName evidence="4 14">Phosphoribosylamine--glycine ligase</fullName>
        <ecNumber evidence="4 14">6.3.4.13</ecNumber>
    </recommendedName>
    <alternativeName>
        <fullName evidence="14">GARS</fullName>
    </alternativeName>
    <alternativeName>
        <fullName evidence="12 14">Glycinamide ribonucleotide synthetase</fullName>
    </alternativeName>
    <alternativeName>
        <fullName evidence="13 14">Phosphoribosylglycinamide synthetase</fullName>
    </alternativeName>
</protein>
<dbReference type="GO" id="GO:0006189">
    <property type="term" value="P:'de novo' IMP biosynthetic process"/>
    <property type="evidence" value="ECO:0007669"/>
    <property type="project" value="UniProtKB-UniRule"/>
</dbReference>
<evidence type="ECO:0000256" key="7">
    <source>
        <dbReference type="ARBA" id="ARBA00022741"/>
    </source>
</evidence>
<comment type="cofactor">
    <cofactor evidence="2">
        <name>Mg(2+)</name>
        <dbReference type="ChEBI" id="CHEBI:18420"/>
    </cofactor>
</comment>
<dbReference type="UniPathway" id="UPA00074">
    <property type="reaction ID" value="UER00125"/>
</dbReference>
<reference evidence="18" key="1">
    <citation type="submission" date="2013-03" db="EMBL/GenBank/DDBJ databases">
        <title>Genome sequence of Chthonomonas calidirosea, the first sequenced genome from the Armatimonadetes phylum (formally candidate division OP10).</title>
        <authorList>
            <person name="Lee K.C.Y."/>
            <person name="Morgan X.C."/>
            <person name="Dunfield P.F."/>
            <person name="Tamas I."/>
            <person name="Houghton K.M."/>
            <person name="Vyssotski M."/>
            <person name="Ryan J.L.J."/>
            <person name="Lagutin K."/>
            <person name="McDonald I.R."/>
            <person name="Stott M.B."/>
        </authorList>
    </citation>
    <scope>NUCLEOTIDE SEQUENCE [LARGE SCALE GENOMIC DNA]</scope>
    <source>
        <strain evidence="18">DSM 23976 / ICMP 18418 / T49</strain>
    </source>
</reference>
<comment type="catalytic activity">
    <reaction evidence="14">
        <text>5-phospho-beta-D-ribosylamine + glycine + ATP = N(1)-(5-phospho-beta-D-ribosyl)glycinamide + ADP + phosphate + H(+)</text>
        <dbReference type="Rhea" id="RHEA:17453"/>
        <dbReference type="ChEBI" id="CHEBI:15378"/>
        <dbReference type="ChEBI" id="CHEBI:30616"/>
        <dbReference type="ChEBI" id="CHEBI:43474"/>
        <dbReference type="ChEBI" id="CHEBI:57305"/>
        <dbReference type="ChEBI" id="CHEBI:58681"/>
        <dbReference type="ChEBI" id="CHEBI:143788"/>
        <dbReference type="ChEBI" id="CHEBI:456216"/>
        <dbReference type="EC" id="6.3.4.13"/>
    </reaction>
</comment>
<evidence type="ECO:0000256" key="10">
    <source>
        <dbReference type="ARBA" id="ARBA00023211"/>
    </source>
</evidence>
<sequence length="427" mass="45353">MKVLVVGGGGREHALVWKLAQSPRVEKIYCAPGNAGIAQQAECVPLKPTDLEALANFAAAQKLALTVVGPEAPLIAGIVDLFEARGLPIFGPSKDPARIEGSKAFAKRLMQTSGIPTASFWVCDSPTVARARIADYYAQHGADARIVVKADGLAAGKGVTVATSRQEAEEAVHRLMEEKVFGEAGAHVIIEECLTGEEASIMAITDGSHIVPLLPSQDHKRVYDNDQGPNTGGMGAVCPVPILPPDLTQQAVERILRPAIEAIRALGIPYRGTLYAGVMVTPEGPKCIEFNCRFGDPETQAVLPLLESDLLDLLLGAVECTLDQVEVCWKQGAAVNVVAASAGYPGSYETGKPIYGIEEAEAEGCLVFHAGTRREGDQLVTDGGRVLSVTGLGADIHEAMAQAYRGIARISFEGMHYRRDIGARNLR</sequence>
<dbReference type="InterPro" id="IPR020559">
    <property type="entry name" value="PRibGlycinamide_synth_CS"/>
</dbReference>
<dbReference type="Pfam" id="PF02844">
    <property type="entry name" value="GARS_N"/>
    <property type="match status" value="1"/>
</dbReference>
<dbReference type="Gene3D" id="3.90.600.10">
    <property type="entry name" value="Phosphoribosylglycinamide synthetase, C-terminal domain"/>
    <property type="match status" value="1"/>
</dbReference>
<evidence type="ECO:0000256" key="8">
    <source>
        <dbReference type="ARBA" id="ARBA00022755"/>
    </source>
</evidence>
<dbReference type="FunFam" id="3.30.470.20:FF:000018">
    <property type="entry name" value="Trifunctional purine biosynthetic protein adenosine-3"/>
    <property type="match status" value="1"/>
</dbReference>
<dbReference type="FunFam" id="3.90.600.10:FF:000001">
    <property type="entry name" value="Trifunctional purine biosynthetic protein adenosine-3"/>
    <property type="match status" value="1"/>
</dbReference>
<dbReference type="InterPro" id="IPR020560">
    <property type="entry name" value="PRibGlycinamide_synth_C-dom"/>
</dbReference>
<dbReference type="RefSeq" id="WP_016482678.1">
    <property type="nucleotide sequence ID" value="NC_021487.1"/>
</dbReference>
<dbReference type="SMART" id="SM01210">
    <property type="entry name" value="GARS_C"/>
    <property type="match status" value="1"/>
</dbReference>
<dbReference type="InterPro" id="IPR020561">
    <property type="entry name" value="PRibGlycinamid_synth_ATP-grasp"/>
</dbReference>
<dbReference type="PANTHER" id="PTHR43472">
    <property type="entry name" value="PHOSPHORIBOSYLAMINE--GLYCINE LIGASE"/>
    <property type="match status" value="1"/>
</dbReference>
<comment type="similarity">
    <text evidence="11 14">Belongs to the GARS family.</text>
</comment>
<dbReference type="KEGG" id="ccz:CCALI_01319"/>
<keyword evidence="8 14" id="KW-0658">Purine biosynthesis</keyword>
<dbReference type="InterPro" id="IPR020562">
    <property type="entry name" value="PRibGlycinamide_synth_N"/>
</dbReference>
<dbReference type="InterPro" id="IPR013815">
    <property type="entry name" value="ATP_grasp_subdomain_1"/>
</dbReference>
<dbReference type="FunFam" id="3.40.50.20:FF:000006">
    <property type="entry name" value="Phosphoribosylamine--glycine ligase, chloroplastic"/>
    <property type="match status" value="1"/>
</dbReference>
<keyword evidence="7 15" id="KW-0547">Nucleotide-binding</keyword>
<accession>S0EYR6</accession>
<feature type="domain" description="ATP-grasp" evidence="16">
    <location>
        <begin position="107"/>
        <end position="319"/>
    </location>
</feature>
<dbReference type="Pfam" id="PF01071">
    <property type="entry name" value="GARS_A"/>
    <property type="match status" value="1"/>
</dbReference>
<evidence type="ECO:0000256" key="6">
    <source>
        <dbReference type="ARBA" id="ARBA00022723"/>
    </source>
</evidence>
<dbReference type="AlphaFoldDB" id="S0EYR6"/>
<dbReference type="SUPFAM" id="SSF52440">
    <property type="entry name" value="PreATP-grasp domain"/>
    <property type="match status" value="1"/>
</dbReference>
<dbReference type="GO" id="GO:0046872">
    <property type="term" value="F:metal ion binding"/>
    <property type="evidence" value="ECO:0007669"/>
    <property type="project" value="UniProtKB-KW"/>
</dbReference>
<dbReference type="NCBIfam" id="TIGR00877">
    <property type="entry name" value="purD"/>
    <property type="match status" value="1"/>
</dbReference>
<evidence type="ECO:0000256" key="4">
    <source>
        <dbReference type="ARBA" id="ARBA00013255"/>
    </source>
</evidence>
<dbReference type="SMART" id="SM01209">
    <property type="entry name" value="GARS_A"/>
    <property type="match status" value="1"/>
</dbReference>
<evidence type="ECO:0000313" key="17">
    <source>
        <dbReference type="EMBL" id="CCW35137.1"/>
    </source>
</evidence>
<dbReference type="PATRIC" id="fig|1303518.3.peg.1346"/>
<evidence type="ECO:0000256" key="9">
    <source>
        <dbReference type="ARBA" id="ARBA00022840"/>
    </source>
</evidence>